<evidence type="ECO:0000256" key="2">
    <source>
        <dbReference type="ARBA" id="ARBA00022679"/>
    </source>
</evidence>
<accession>A0A516SBL2</accession>
<keyword evidence="7 8" id="KW-0275">Fatty acid biosynthesis</keyword>
<dbReference type="KEGG" id="cari:FNU76_03720"/>
<reference evidence="11" key="1">
    <citation type="submission" date="2019-07" db="EMBL/GenBank/DDBJ databases">
        <title>Chitinimonas sp. nov., isolated from Ny-Alesund, arctica soil.</title>
        <authorList>
            <person name="Xu Q."/>
            <person name="Peng F."/>
        </authorList>
    </citation>
    <scope>NUCLEOTIDE SEQUENCE [LARGE SCALE GENOMIC DNA]</scope>
    <source>
        <strain evidence="11">R3-44</strain>
    </source>
</reference>
<dbReference type="InterPro" id="IPR008278">
    <property type="entry name" value="4-PPantetheinyl_Trfase_dom"/>
</dbReference>
<evidence type="ECO:0000256" key="5">
    <source>
        <dbReference type="ARBA" id="ARBA00022842"/>
    </source>
</evidence>
<dbReference type="InterPro" id="IPR037143">
    <property type="entry name" value="4-PPantetheinyl_Trfase_dom_sf"/>
</dbReference>
<feature type="binding site" evidence="8">
    <location>
        <position position="57"/>
    </location>
    <ligand>
        <name>Mg(2+)</name>
        <dbReference type="ChEBI" id="CHEBI:18420"/>
    </ligand>
</feature>
<dbReference type="InterPro" id="IPR004568">
    <property type="entry name" value="Ppantetheine-prot_Trfase_dom"/>
</dbReference>
<evidence type="ECO:0000313" key="10">
    <source>
        <dbReference type="EMBL" id="QDQ25533.1"/>
    </source>
</evidence>
<keyword evidence="11" id="KW-1185">Reference proteome</keyword>
<dbReference type="SUPFAM" id="SSF56214">
    <property type="entry name" value="4'-phosphopantetheinyl transferase"/>
    <property type="match status" value="1"/>
</dbReference>
<evidence type="ECO:0000256" key="7">
    <source>
        <dbReference type="ARBA" id="ARBA00023160"/>
    </source>
</evidence>
<dbReference type="EC" id="2.7.8.7" evidence="8"/>
<gene>
    <name evidence="8" type="primary">acpS</name>
    <name evidence="10" type="ORF">FNU76_03720</name>
</gene>
<comment type="subcellular location">
    <subcellularLocation>
        <location evidence="8">Cytoplasm</location>
    </subcellularLocation>
</comment>
<dbReference type="NCBIfam" id="TIGR00516">
    <property type="entry name" value="acpS"/>
    <property type="match status" value="1"/>
</dbReference>
<dbReference type="EMBL" id="CP041730">
    <property type="protein sequence ID" value="QDQ25533.1"/>
    <property type="molecule type" value="Genomic_DNA"/>
</dbReference>
<evidence type="ECO:0000256" key="4">
    <source>
        <dbReference type="ARBA" id="ARBA00022832"/>
    </source>
</evidence>
<dbReference type="Proteomes" id="UP000317550">
    <property type="component" value="Chromosome"/>
</dbReference>
<keyword evidence="6 8" id="KW-0443">Lipid metabolism</keyword>
<dbReference type="AlphaFoldDB" id="A0A516SBL2"/>
<dbReference type="Gene3D" id="3.90.470.20">
    <property type="entry name" value="4'-phosphopantetheinyl transferase domain"/>
    <property type="match status" value="1"/>
</dbReference>
<name>A0A516SBL2_9NEIS</name>
<keyword evidence="4 8" id="KW-0276">Fatty acid metabolism</keyword>
<organism evidence="10 11">
    <name type="scientific">Chitinimonas arctica</name>
    <dbReference type="NCBI Taxonomy" id="2594795"/>
    <lineage>
        <taxon>Bacteria</taxon>
        <taxon>Pseudomonadati</taxon>
        <taxon>Pseudomonadota</taxon>
        <taxon>Betaproteobacteria</taxon>
        <taxon>Neisseriales</taxon>
        <taxon>Chitinibacteraceae</taxon>
        <taxon>Chitinimonas</taxon>
    </lineage>
</organism>
<keyword evidence="2 8" id="KW-0808">Transferase</keyword>
<dbReference type="NCBIfam" id="TIGR00556">
    <property type="entry name" value="pantethn_trn"/>
    <property type="match status" value="1"/>
</dbReference>
<evidence type="ECO:0000256" key="1">
    <source>
        <dbReference type="ARBA" id="ARBA00022516"/>
    </source>
</evidence>
<dbReference type="OrthoDB" id="517356at2"/>
<evidence type="ECO:0000259" key="9">
    <source>
        <dbReference type="Pfam" id="PF01648"/>
    </source>
</evidence>
<comment type="catalytic activity">
    <reaction evidence="8">
        <text>apo-[ACP] + CoA = holo-[ACP] + adenosine 3',5'-bisphosphate + H(+)</text>
        <dbReference type="Rhea" id="RHEA:12068"/>
        <dbReference type="Rhea" id="RHEA-COMP:9685"/>
        <dbReference type="Rhea" id="RHEA-COMP:9690"/>
        <dbReference type="ChEBI" id="CHEBI:15378"/>
        <dbReference type="ChEBI" id="CHEBI:29999"/>
        <dbReference type="ChEBI" id="CHEBI:57287"/>
        <dbReference type="ChEBI" id="CHEBI:58343"/>
        <dbReference type="ChEBI" id="CHEBI:64479"/>
        <dbReference type="EC" id="2.7.8.7"/>
    </reaction>
</comment>
<dbReference type="GO" id="GO:0006633">
    <property type="term" value="P:fatty acid biosynthetic process"/>
    <property type="evidence" value="ECO:0007669"/>
    <property type="project" value="UniProtKB-UniRule"/>
</dbReference>
<feature type="domain" description="4'-phosphopantetheinyl transferase" evidence="9">
    <location>
        <begin position="4"/>
        <end position="92"/>
    </location>
</feature>
<evidence type="ECO:0000256" key="3">
    <source>
        <dbReference type="ARBA" id="ARBA00022723"/>
    </source>
</evidence>
<keyword evidence="1 8" id="KW-0444">Lipid biosynthesis</keyword>
<dbReference type="GO" id="GO:0008897">
    <property type="term" value="F:holo-[acyl-carrier-protein] synthase activity"/>
    <property type="evidence" value="ECO:0007669"/>
    <property type="project" value="UniProtKB-UniRule"/>
</dbReference>
<dbReference type="GO" id="GO:0005737">
    <property type="term" value="C:cytoplasm"/>
    <property type="evidence" value="ECO:0007669"/>
    <property type="project" value="UniProtKB-SubCell"/>
</dbReference>
<evidence type="ECO:0000313" key="11">
    <source>
        <dbReference type="Proteomes" id="UP000317550"/>
    </source>
</evidence>
<comment type="similarity">
    <text evidence="8">Belongs to the P-Pant transferase superfamily. AcpS family.</text>
</comment>
<keyword evidence="3 8" id="KW-0479">Metal-binding</keyword>
<protein>
    <recommendedName>
        <fullName evidence="8">Holo-[acyl-carrier-protein] synthase</fullName>
        <shortName evidence="8">Holo-ACP synthase</shortName>
        <ecNumber evidence="8">2.7.8.7</ecNumber>
    </recommendedName>
    <alternativeName>
        <fullName evidence="8">4'-phosphopantetheinyl transferase AcpS</fullName>
    </alternativeName>
</protein>
<dbReference type="HAMAP" id="MF_00101">
    <property type="entry name" value="AcpS"/>
    <property type="match status" value="1"/>
</dbReference>
<evidence type="ECO:0000256" key="8">
    <source>
        <dbReference type="HAMAP-Rule" id="MF_00101"/>
    </source>
</evidence>
<keyword evidence="5 8" id="KW-0460">Magnesium</keyword>
<feature type="binding site" evidence="8">
    <location>
        <position position="8"/>
    </location>
    <ligand>
        <name>Mg(2+)</name>
        <dbReference type="ChEBI" id="CHEBI:18420"/>
    </ligand>
</feature>
<dbReference type="GO" id="GO:0000287">
    <property type="term" value="F:magnesium ion binding"/>
    <property type="evidence" value="ECO:0007669"/>
    <property type="project" value="UniProtKB-UniRule"/>
</dbReference>
<comment type="cofactor">
    <cofactor evidence="8">
        <name>Mg(2+)</name>
        <dbReference type="ChEBI" id="CHEBI:18420"/>
    </cofactor>
</comment>
<keyword evidence="8" id="KW-0963">Cytoplasm</keyword>
<dbReference type="InterPro" id="IPR002582">
    <property type="entry name" value="ACPS"/>
</dbReference>
<proteinExistence type="inferred from homology"/>
<comment type="function">
    <text evidence="8">Transfers the 4'-phosphopantetheine moiety from coenzyme A to a Ser of acyl-carrier-protein.</text>
</comment>
<dbReference type="Pfam" id="PF01648">
    <property type="entry name" value="ACPS"/>
    <property type="match status" value="1"/>
</dbReference>
<evidence type="ECO:0000256" key="6">
    <source>
        <dbReference type="ARBA" id="ARBA00023098"/>
    </source>
</evidence>
<sequence length="131" mass="14050">MIFGIGTDIVEIARLGHSYQRHGQRLLARLLAPDEQVEFAAASDPARFLAKRWAAKEAFAKALGTGIRPPVTLAGIGVGHDEAGRPILIFDPAIQQLLRQQGIQNAHLSLSDERLSAVAFVILESAGTACL</sequence>
<dbReference type="RefSeq" id="WP_143856458.1">
    <property type="nucleotide sequence ID" value="NZ_CP041730.1"/>
</dbReference>